<reference evidence="2 3" key="1">
    <citation type="submission" date="2020-12" db="EMBL/GenBank/DDBJ databases">
        <title>Metabolic potential, ecology and presence of endohyphal bacteria is reflected in genomic diversity of Mucoromycotina.</title>
        <authorList>
            <person name="Muszewska A."/>
            <person name="Okrasinska A."/>
            <person name="Steczkiewicz K."/>
            <person name="Drgas O."/>
            <person name="Orlowska M."/>
            <person name="Perlinska-Lenart U."/>
            <person name="Aleksandrzak-Piekarczyk T."/>
            <person name="Szatraj K."/>
            <person name="Zielenkiewicz U."/>
            <person name="Pilsyk S."/>
            <person name="Malc E."/>
            <person name="Mieczkowski P."/>
            <person name="Kruszewska J.S."/>
            <person name="Biernat P."/>
            <person name="Pawlowska J."/>
        </authorList>
    </citation>
    <scope>NUCLEOTIDE SEQUENCE [LARGE SCALE GENOMIC DNA]</scope>
    <source>
        <strain evidence="2 3">CBS 142.35</strain>
    </source>
</reference>
<dbReference type="EMBL" id="JAEPRB010000177">
    <property type="protein sequence ID" value="KAG2219501.1"/>
    <property type="molecule type" value="Genomic_DNA"/>
</dbReference>
<gene>
    <name evidence="2" type="ORF">INT45_010421</name>
</gene>
<evidence type="ECO:0000256" key="1">
    <source>
        <dbReference type="SAM" id="MobiDB-lite"/>
    </source>
</evidence>
<feature type="region of interest" description="Disordered" evidence="1">
    <location>
        <begin position="131"/>
        <end position="157"/>
    </location>
</feature>
<evidence type="ECO:0000313" key="3">
    <source>
        <dbReference type="Proteomes" id="UP000646827"/>
    </source>
</evidence>
<evidence type="ECO:0000313" key="2">
    <source>
        <dbReference type="EMBL" id="KAG2219501.1"/>
    </source>
</evidence>
<proteinExistence type="predicted"/>
<dbReference type="Proteomes" id="UP000646827">
    <property type="component" value="Unassembled WGS sequence"/>
</dbReference>
<protein>
    <submittedName>
        <fullName evidence="2">Uncharacterized protein</fullName>
    </submittedName>
</protein>
<comment type="caution">
    <text evidence="2">The sequence shown here is derived from an EMBL/GenBank/DDBJ whole genome shotgun (WGS) entry which is preliminary data.</text>
</comment>
<sequence>MHKPISQIFSIVDSNTNGLVSTDVDDINFDNNNNFIDYSDEDLLSFLTDALDEATWGLEIVSSECDKDYIKRRLAVKIYFKNLVDHKMTKGEASMKAAHFFYPYSNAEQHSYRSRIIRDWATEFYTTGTVPMSQQGNHAKHKPILNHEDIKKNASNG</sequence>
<feature type="compositionally biased region" description="Basic and acidic residues" evidence="1">
    <location>
        <begin position="145"/>
        <end position="157"/>
    </location>
</feature>
<keyword evidence="3" id="KW-1185">Reference proteome</keyword>
<name>A0A8H7VDX1_9FUNG</name>
<dbReference type="AlphaFoldDB" id="A0A8H7VDX1"/>
<dbReference type="OrthoDB" id="10610829at2759"/>
<accession>A0A8H7VDX1</accession>
<organism evidence="2 3">
    <name type="scientific">Circinella minor</name>
    <dbReference type="NCBI Taxonomy" id="1195481"/>
    <lineage>
        <taxon>Eukaryota</taxon>
        <taxon>Fungi</taxon>
        <taxon>Fungi incertae sedis</taxon>
        <taxon>Mucoromycota</taxon>
        <taxon>Mucoromycotina</taxon>
        <taxon>Mucoromycetes</taxon>
        <taxon>Mucorales</taxon>
        <taxon>Lichtheimiaceae</taxon>
        <taxon>Circinella</taxon>
    </lineage>
</organism>